<dbReference type="AlphaFoldDB" id="A0A2P7QMQ8"/>
<feature type="compositionally biased region" description="Basic and acidic residues" evidence="1">
    <location>
        <begin position="1"/>
        <end position="10"/>
    </location>
</feature>
<organism evidence="2 3">
    <name type="scientific">Zobellella taiwanensis</name>
    <dbReference type="NCBI Taxonomy" id="347535"/>
    <lineage>
        <taxon>Bacteria</taxon>
        <taxon>Pseudomonadati</taxon>
        <taxon>Pseudomonadota</taxon>
        <taxon>Gammaproteobacteria</taxon>
        <taxon>Aeromonadales</taxon>
        <taxon>Aeromonadaceae</taxon>
        <taxon>Zobellella</taxon>
    </lineage>
</organism>
<evidence type="ECO:0000313" key="2">
    <source>
        <dbReference type="EMBL" id="PSJ39258.1"/>
    </source>
</evidence>
<dbReference type="OrthoDB" id="9795078at2"/>
<dbReference type="SUPFAM" id="SSF58104">
    <property type="entry name" value="Methyl-accepting chemotaxis protein (MCP) signaling domain"/>
    <property type="match status" value="1"/>
</dbReference>
<gene>
    <name evidence="2" type="ORF">C7I36_13185</name>
</gene>
<name>A0A2P7QMQ8_9GAMM</name>
<evidence type="ECO:0000313" key="3">
    <source>
        <dbReference type="Proteomes" id="UP000242181"/>
    </source>
</evidence>
<sequence length="96" mass="10312">MVAQEVRELSTRSNESARQTRELLASSHQEVSSGEAVIRGVTQALSGILELAKGIGRDMQELSTLTRRQQQALQSLSQAGDALAAVAGQTLFTCRL</sequence>
<comment type="caution">
    <text evidence="2">The sequence shown here is derived from an EMBL/GenBank/DDBJ whole genome shotgun (WGS) entry which is preliminary data.</text>
</comment>
<proteinExistence type="predicted"/>
<dbReference type="RefSeq" id="WP_106454162.1">
    <property type="nucleotide sequence ID" value="NZ_PXYH01000019.1"/>
</dbReference>
<dbReference type="EMBL" id="PXYH01000019">
    <property type="protein sequence ID" value="PSJ39258.1"/>
    <property type="molecule type" value="Genomic_DNA"/>
</dbReference>
<accession>A0A2P7QMQ8</accession>
<dbReference type="Gene3D" id="1.10.287.950">
    <property type="entry name" value="Methyl-accepting chemotaxis protein"/>
    <property type="match status" value="1"/>
</dbReference>
<evidence type="ECO:0000256" key="1">
    <source>
        <dbReference type="SAM" id="MobiDB-lite"/>
    </source>
</evidence>
<keyword evidence="3" id="KW-1185">Reference proteome</keyword>
<protein>
    <recommendedName>
        <fullName evidence="4">Methyl-accepting transducer domain-containing protein</fullName>
    </recommendedName>
</protein>
<dbReference type="Proteomes" id="UP000242181">
    <property type="component" value="Unassembled WGS sequence"/>
</dbReference>
<feature type="region of interest" description="Disordered" evidence="1">
    <location>
        <begin position="1"/>
        <end position="27"/>
    </location>
</feature>
<reference evidence="2 3" key="1">
    <citation type="submission" date="2018-03" db="EMBL/GenBank/DDBJ databases">
        <title>The draft genome of Zobellella taiwanensis JCM 13381.</title>
        <authorList>
            <person name="Liu L."/>
            <person name="Li L."/>
            <person name="Wang T."/>
            <person name="Zhang X."/>
            <person name="Liang L."/>
        </authorList>
    </citation>
    <scope>NUCLEOTIDE SEQUENCE [LARGE SCALE GENOMIC DNA]</scope>
    <source>
        <strain evidence="2 3">JCM 13381</strain>
    </source>
</reference>
<evidence type="ECO:0008006" key="4">
    <source>
        <dbReference type="Google" id="ProtNLM"/>
    </source>
</evidence>